<dbReference type="PANTHER" id="PTHR37943">
    <property type="entry name" value="PROTEIN VES"/>
    <property type="match status" value="1"/>
</dbReference>
<evidence type="ECO:0000313" key="1">
    <source>
        <dbReference type="EMBL" id="MCD5316041.1"/>
    </source>
</evidence>
<comment type="caution">
    <text evidence="1">The sequence shown here is derived from an EMBL/GenBank/DDBJ whole genome shotgun (WGS) entry which is preliminary data.</text>
</comment>
<dbReference type="PANTHER" id="PTHR37943:SF1">
    <property type="entry name" value="PROTEIN VES"/>
    <property type="match status" value="1"/>
</dbReference>
<dbReference type="Pfam" id="PF05962">
    <property type="entry name" value="HutD"/>
    <property type="match status" value="1"/>
</dbReference>
<sequence length="149" mass="16633">MQTVRYAEAAEQRWRNDGGVTRELFRDERWRLSVATIEAAGEFSKFDGLDRVFVVAQGVIELTVNGHVHLLEAGEMLRFTGEDLVSAVPEGEVKAVNVMARRPLRARVRIDQWTSGLALVSLRTLDGYLDVDNSASAEEGRFVVVEEIA</sequence>
<dbReference type="EMBL" id="JAJOMB010000026">
    <property type="protein sequence ID" value="MCD5316041.1"/>
    <property type="molecule type" value="Genomic_DNA"/>
</dbReference>
<dbReference type="AlphaFoldDB" id="A0A9X1NMW1"/>
<proteinExistence type="predicted"/>
<name>A0A9X1NMW1_9ACTN</name>
<gene>
    <name evidence="1" type="ORF">LR394_34615</name>
</gene>
<dbReference type="Gene3D" id="2.60.120.10">
    <property type="entry name" value="Jelly Rolls"/>
    <property type="match status" value="1"/>
</dbReference>
<dbReference type="InterPro" id="IPR011051">
    <property type="entry name" value="RmlC_Cupin_sf"/>
</dbReference>
<organism evidence="1 2">
    <name type="scientific">Kineosporia babensis</name>
    <dbReference type="NCBI Taxonomy" id="499548"/>
    <lineage>
        <taxon>Bacteria</taxon>
        <taxon>Bacillati</taxon>
        <taxon>Actinomycetota</taxon>
        <taxon>Actinomycetes</taxon>
        <taxon>Kineosporiales</taxon>
        <taxon>Kineosporiaceae</taxon>
        <taxon>Kineosporia</taxon>
    </lineage>
</organism>
<dbReference type="InterPro" id="IPR010282">
    <property type="entry name" value="Uncharacterised_HutD/Ves"/>
</dbReference>
<accession>A0A9X1NMW1</accession>
<dbReference type="InterPro" id="IPR014710">
    <property type="entry name" value="RmlC-like_jellyroll"/>
</dbReference>
<protein>
    <submittedName>
        <fullName evidence="1">HutD family protein</fullName>
    </submittedName>
</protein>
<dbReference type="RefSeq" id="WP_231448880.1">
    <property type="nucleotide sequence ID" value="NZ_JAJOMB010000026.1"/>
</dbReference>
<keyword evidence="2" id="KW-1185">Reference proteome</keyword>
<dbReference type="SUPFAM" id="SSF51182">
    <property type="entry name" value="RmlC-like cupins"/>
    <property type="match status" value="1"/>
</dbReference>
<reference evidence="1" key="1">
    <citation type="submission" date="2021-11" db="EMBL/GenBank/DDBJ databases">
        <title>Streptomyces corallinus and Kineosporia corallina sp. nov., two new coral-derived marine actinobacteria.</title>
        <authorList>
            <person name="Buangrab K."/>
            <person name="Sutthacheep M."/>
            <person name="Yeemin T."/>
            <person name="Harunari E."/>
            <person name="Igarashi Y."/>
            <person name="Sripreechasak P."/>
            <person name="Kanchanasin P."/>
            <person name="Tanasupawat S."/>
            <person name="Phongsopitanun W."/>
        </authorList>
    </citation>
    <scope>NUCLEOTIDE SEQUENCE</scope>
    <source>
        <strain evidence="1">JCM 31032</strain>
    </source>
</reference>
<dbReference type="Proteomes" id="UP001138997">
    <property type="component" value="Unassembled WGS sequence"/>
</dbReference>
<evidence type="ECO:0000313" key="2">
    <source>
        <dbReference type="Proteomes" id="UP001138997"/>
    </source>
</evidence>